<name>A0ABD2QFV7_9PLAT</name>
<feature type="region of interest" description="Disordered" evidence="1">
    <location>
        <begin position="94"/>
        <end position="152"/>
    </location>
</feature>
<accession>A0ABD2QFV7</accession>
<organism evidence="2 3">
    <name type="scientific">Cichlidogyrus casuarinus</name>
    <dbReference type="NCBI Taxonomy" id="1844966"/>
    <lineage>
        <taxon>Eukaryota</taxon>
        <taxon>Metazoa</taxon>
        <taxon>Spiralia</taxon>
        <taxon>Lophotrochozoa</taxon>
        <taxon>Platyhelminthes</taxon>
        <taxon>Monogenea</taxon>
        <taxon>Monopisthocotylea</taxon>
        <taxon>Dactylogyridea</taxon>
        <taxon>Ancyrocephalidae</taxon>
        <taxon>Cichlidogyrus</taxon>
    </lineage>
</organism>
<reference evidence="2 3" key="1">
    <citation type="submission" date="2024-11" db="EMBL/GenBank/DDBJ databases">
        <title>Adaptive evolution of stress response genes in parasites aligns with host niche diversity.</title>
        <authorList>
            <person name="Hahn C."/>
            <person name="Resl P."/>
        </authorList>
    </citation>
    <scope>NUCLEOTIDE SEQUENCE [LARGE SCALE GENOMIC DNA]</scope>
    <source>
        <strain evidence="2">EGGRZ-B1_66</strain>
        <tissue evidence="2">Body</tissue>
    </source>
</reference>
<evidence type="ECO:0000256" key="1">
    <source>
        <dbReference type="SAM" id="MobiDB-lite"/>
    </source>
</evidence>
<evidence type="ECO:0008006" key="4">
    <source>
        <dbReference type="Google" id="ProtNLM"/>
    </source>
</evidence>
<sequence length="152" mass="16924">MTFPNQVLQPKGWKQTVRPEIRNWSSAKVAQWFKFRGLQAVTANMAGGLDGVMLSQLAAMRRSAPEAFHRSVKEDLGLGLLDCLKLLEALDDLSPDGMDDEQSSNKAQNGATESSRGDDGDDACERYSNFSAHDTQHRMHNNGQRIADNYHM</sequence>
<evidence type="ECO:0000313" key="2">
    <source>
        <dbReference type="EMBL" id="KAL3318097.1"/>
    </source>
</evidence>
<dbReference type="Proteomes" id="UP001626550">
    <property type="component" value="Unassembled WGS sequence"/>
</dbReference>
<protein>
    <recommendedName>
        <fullName evidence="4">SAM domain-containing protein</fullName>
    </recommendedName>
</protein>
<proteinExistence type="predicted"/>
<gene>
    <name evidence="2" type="ORF">Ciccas_003237</name>
</gene>
<dbReference type="AlphaFoldDB" id="A0ABD2QFV7"/>
<comment type="caution">
    <text evidence="2">The sequence shown here is derived from an EMBL/GenBank/DDBJ whole genome shotgun (WGS) entry which is preliminary data.</text>
</comment>
<evidence type="ECO:0000313" key="3">
    <source>
        <dbReference type="Proteomes" id="UP001626550"/>
    </source>
</evidence>
<keyword evidence="3" id="KW-1185">Reference proteome</keyword>
<dbReference type="EMBL" id="JBJKFK010000287">
    <property type="protein sequence ID" value="KAL3318097.1"/>
    <property type="molecule type" value="Genomic_DNA"/>
</dbReference>
<feature type="compositionally biased region" description="Polar residues" evidence="1">
    <location>
        <begin position="104"/>
        <end position="114"/>
    </location>
</feature>